<keyword evidence="1" id="KW-0812">Transmembrane</keyword>
<dbReference type="AlphaFoldDB" id="A0A2H0TZ76"/>
<reference evidence="3" key="1">
    <citation type="submission" date="2017-09" db="EMBL/GenBank/DDBJ databases">
        <title>Depth-based differentiation of microbial function through sediment-hosted aquifers and enrichment of novel symbionts in the deep terrestrial subsurface.</title>
        <authorList>
            <person name="Probst A.J."/>
            <person name="Ladd B."/>
            <person name="Jarett J.K."/>
            <person name="Geller-Mcgrath D.E."/>
            <person name="Sieber C.M.K."/>
            <person name="Emerson J.B."/>
            <person name="Anantharaman K."/>
            <person name="Thomas B.C."/>
            <person name="Malmstrom R."/>
            <person name="Stieglmeier M."/>
            <person name="Klingl A."/>
            <person name="Woyke T."/>
            <person name="Ryan C.M."/>
            <person name="Banfield J.F."/>
        </authorList>
    </citation>
    <scope>NUCLEOTIDE SEQUENCE [LARGE SCALE GENOMIC DNA]</scope>
</reference>
<comment type="caution">
    <text evidence="2">The sequence shown here is derived from an EMBL/GenBank/DDBJ whole genome shotgun (WGS) entry which is preliminary data.</text>
</comment>
<evidence type="ECO:0000256" key="1">
    <source>
        <dbReference type="SAM" id="Phobius"/>
    </source>
</evidence>
<evidence type="ECO:0008006" key="4">
    <source>
        <dbReference type="Google" id="ProtNLM"/>
    </source>
</evidence>
<dbReference type="EMBL" id="PFBY01000001">
    <property type="protein sequence ID" value="PIR76816.1"/>
    <property type="molecule type" value="Genomic_DNA"/>
</dbReference>
<name>A0A2H0TZ76_9BACT</name>
<protein>
    <recommendedName>
        <fullName evidence="4">DUF5367 domain-containing protein</fullName>
    </recommendedName>
</protein>
<feature type="transmembrane region" description="Helical" evidence="1">
    <location>
        <begin position="7"/>
        <end position="28"/>
    </location>
</feature>
<keyword evidence="1" id="KW-1133">Transmembrane helix</keyword>
<evidence type="ECO:0000313" key="2">
    <source>
        <dbReference type="EMBL" id="PIR76816.1"/>
    </source>
</evidence>
<evidence type="ECO:0000313" key="3">
    <source>
        <dbReference type="Proteomes" id="UP000231530"/>
    </source>
</evidence>
<feature type="transmembrane region" description="Helical" evidence="1">
    <location>
        <begin position="34"/>
        <end position="56"/>
    </location>
</feature>
<feature type="transmembrane region" description="Helical" evidence="1">
    <location>
        <begin position="68"/>
        <end position="93"/>
    </location>
</feature>
<keyword evidence="1" id="KW-0472">Membrane</keyword>
<feature type="transmembrane region" description="Helical" evidence="1">
    <location>
        <begin position="105"/>
        <end position="123"/>
    </location>
</feature>
<organism evidence="2 3">
    <name type="scientific">Candidatus Magasanikbacteria bacterium CG10_big_fil_rev_8_21_14_0_10_42_10</name>
    <dbReference type="NCBI Taxonomy" id="1974649"/>
    <lineage>
        <taxon>Bacteria</taxon>
        <taxon>Candidatus Magasanikiibacteriota</taxon>
    </lineage>
</organism>
<dbReference type="Proteomes" id="UP000231530">
    <property type="component" value="Unassembled WGS sequence"/>
</dbReference>
<sequence length="136" mass="14954">MNYTRALGFAVIVYVIGAVVLLLSGYRINAAPSMLSYGILWVLMIPVFLIVAKWYFHVVPPTAKAGLFLGLMTVVVGFLLDTGIVLVSGVWGSLSDFYATVYGDWRFVVTLIEMLLLTSYAGYEFDSTYTSSGKVE</sequence>
<proteinExistence type="predicted"/>
<accession>A0A2H0TZ76</accession>
<gene>
    <name evidence="2" type="ORF">COU32_00010</name>
</gene>